<comment type="caution">
    <text evidence="1">The sequence shown here is derived from an EMBL/GenBank/DDBJ whole genome shotgun (WGS) entry which is preliminary data.</text>
</comment>
<name>A0ABX0K4S3_9PROT</name>
<sequence length="422" mass="45684">MSDDGADGVYLMPRDGFSESLACAEQSFVTDTLADAVSACSEAFEKWPDIRHLRAVLLKGLAGAPTGDRRRICDLLLRTEMRDDAQDADIATALFNERRFEDALPLLRNVVRRLNGERFSAWNYICSLEQTGRYDELIDSTDLLDDLAAPQNGRISLYSQMANAKLAKAFSREDVVRDMRSLETSPLWLAPHDIAERVKAVIREGSPFAVTTFGYAEARMICATSLHASLLLRPAEIVEMADTVWRQISGKPFEECAAATLARLGKACRDVGREPGVLCLPGSGVLTHDNQHFGFFAEQDREVRTGRYAPFSGLDAMAQLAGADPGLKTLLGGLPFAGVVTDISGLAARIAGQCDFAAVTEVLLEQGALEATLKQFDEIWVPYPGAVFLVAATALGPYACARITAAGGIALDVGTCVPTWDD</sequence>
<organism evidence="1 2">
    <name type="scientific">Acetobacter conturbans</name>
    <dbReference type="NCBI Taxonomy" id="1737472"/>
    <lineage>
        <taxon>Bacteria</taxon>
        <taxon>Pseudomonadati</taxon>
        <taxon>Pseudomonadota</taxon>
        <taxon>Alphaproteobacteria</taxon>
        <taxon>Acetobacterales</taxon>
        <taxon>Acetobacteraceae</taxon>
        <taxon>Acetobacter</taxon>
    </lineage>
</organism>
<gene>
    <name evidence="1" type="ORF">GOB81_16225</name>
</gene>
<proteinExistence type="predicted"/>
<dbReference type="EMBL" id="WOSY01000032">
    <property type="protein sequence ID" value="NHN90139.1"/>
    <property type="molecule type" value="Genomic_DNA"/>
</dbReference>
<dbReference type="Proteomes" id="UP000631653">
    <property type="component" value="Unassembled WGS sequence"/>
</dbReference>
<reference evidence="1 2" key="1">
    <citation type="journal article" date="2020" name="Int. J. Syst. Evol. Microbiol.">
        <title>Novel acetic acid bacteria from cider fermentations: Acetobacter conturbans sp. nov. and Acetobacter fallax sp. nov.</title>
        <authorList>
            <person name="Sombolestani A.S."/>
            <person name="Cleenwerck I."/>
            <person name="Cnockaert M."/>
            <person name="Borremans W."/>
            <person name="Wieme A.D."/>
            <person name="De Vuyst L."/>
            <person name="Vandamme P."/>
        </authorList>
    </citation>
    <scope>NUCLEOTIDE SEQUENCE [LARGE SCALE GENOMIC DNA]</scope>
    <source>
        <strain evidence="1 2">LMG 1627</strain>
    </source>
</reference>
<accession>A0ABX0K4S3</accession>
<dbReference type="RefSeq" id="WP_173571342.1">
    <property type="nucleotide sequence ID" value="NZ_WOSY01000032.1"/>
</dbReference>
<evidence type="ECO:0000313" key="1">
    <source>
        <dbReference type="EMBL" id="NHN90139.1"/>
    </source>
</evidence>
<evidence type="ECO:0000313" key="2">
    <source>
        <dbReference type="Proteomes" id="UP000631653"/>
    </source>
</evidence>
<keyword evidence="2" id="KW-1185">Reference proteome</keyword>
<protein>
    <submittedName>
        <fullName evidence="1">Uncharacterized protein</fullName>
    </submittedName>
</protein>